<dbReference type="PANTHER" id="PTHR33602:SF1">
    <property type="entry name" value="REGULATORY PROTEIN RECX FAMILY PROTEIN"/>
    <property type="match status" value="1"/>
</dbReference>
<comment type="caution">
    <text evidence="7">The sequence shown here is derived from an EMBL/GenBank/DDBJ whole genome shotgun (WGS) entry which is preliminary data.</text>
</comment>
<dbReference type="AlphaFoldDB" id="A0A1F7RJ77"/>
<keyword evidence="4 5" id="KW-0963">Cytoplasm</keyword>
<dbReference type="InterPro" id="IPR003783">
    <property type="entry name" value="Regulatory_RecX"/>
</dbReference>
<dbReference type="GO" id="GO:0005737">
    <property type="term" value="C:cytoplasm"/>
    <property type="evidence" value="ECO:0007669"/>
    <property type="project" value="UniProtKB-SubCell"/>
</dbReference>
<name>A0A1F7RJ77_9BACT</name>
<evidence type="ECO:0000256" key="4">
    <source>
        <dbReference type="ARBA" id="ARBA00022490"/>
    </source>
</evidence>
<dbReference type="EMBL" id="MGDB01000066">
    <property type="protein sequence ID" value="OGL41645.1"/>
    <property type="molecule type" value="Genomic_DNA"/>
</dbReference>
<evidence type="ECO:0000256" key="3">
    <source>
        <dbReference type="ARBA" id="ARBA00018111"/>
    </source>
</evidence>
<gene>
    <name evidence="5" type="primary">recX</name>
    <name evidence="7" type="ORF">A2042_03720</name>
</gene>
<comment type="subcellular location">
    <subcellularLocation>
        <location evidence="1 5">Cytoplasm</location>
    </subcellularLocation>
</comment>
<comment type="function">
    <text evidence="5">Modulates RecA activity.</text>
</comment>
<feature type="domain" description="RecX third three-helical" evidence="6">
    <location>
        <begin position="115"/>
        <end position="159"/>
    </location>
</feature>
<dbReference type="Gene3D" id="1.10.10.10">
    <property type="entry name" value="Winged helix-like DNA-binding domain superfamily/Winged helix DNA-binding domain"/>
    <property type="match status" value="2"/>
</dbReference>
<evidence type="ECO:0000259" key="6">
    <source>
        <dbReference type="Pfam" id="PF21981"/>
    </source>
</evidence>
<dbReference type="PANTHER" id="PTHR33602">
    <property type="entry name" value="REGULATORY PROTEIN RECX FAMILY PROTEIN"/>
    <property type="match status" value="1"/>
</dbReference>
<dbReference type="InterPro" id="IPR053925">
    <property type="entry name" value="RecX_HTH_3rd"/>
</dbReference>
<proteinExistence type="inferred from homology"/>
<evidence type="ECO:0000313" key="8">
    <source>
        <dbReference type="Proteomes" id="UP000178526"/>
    </source>
</evidence>
<evidence type="ECO:0000256" key="1">
    <source>
        <dbReference type="ARBA" id="ARBA00004496"/>
    </source>
</evidence>
<evidence type="ECO:0000256" key="5">
    <source>
        <dbReference type="HAMAP-Rule" id="MF_01114"/>
    </source>
</evidence>
<sequence>MDYRCNKKLKQIKDPKRLYDYACYWLNRYPCSTLKLKERLLKKCSDEKMIDDVILRLKEINYLDDKKLASGLISSYLKRGYGRNRINRKLYEKRILDKDIVKSAWEENKCDAETEREKILELIQKKLNHYNLKEAKGKRALIGFLLRRGFDYEDIADALRKVRVIDLNNS</sequence>
<accession>A0A1F7RJ77</accession>
<evidence type="ECO:0000256" key="2">
    <source>
        <dbReference type="ARBA" id="ARBA00009695"/>
    </source>
</evidence>
<dbReference type="Proteomes" id="UP000178526">
    <property type="component" value="Unassembled WGS sequence"/>
</dbReference>
<comment type="similarity">
    <text evidence="2 5">Belongs to the RecX family.</text>
</comment>
<dbReference type="HAMAP" id="MF_01114">
    <property type="entry name" value="RecX"/>
    <property type="match status" value="1"/>
</dbReference>
<protein>
    <recommendedName>
        <fullName evidence="3 5">Regulatory protein RecX</fullName>
    </recommendedName>
</protein>
<evidence type="ECO:0000313" key="7">
    <source>
        <dbReference type="EMBL" id="OGL41645.1"/>
    </source>
</evidence>
<dbReference type="InterPro" id="IPR036388">
    <property type="entry name" value="WH-like_DNA-bd_sf"/>
</dbReference>
<reference evidence="7 8" key="1">
    <citation type="journal article" date="2016" name="Nat. Commun.">
        <title>Thousands of microbial genomes shed light on interconnected biogeochemical processes in an aquifer system.</title>
        <authorList>
            <person name="Anantharaman K."/>
            <person name="Brown C.T."/>
            <person name="Hug L.A."/>
            <person name="Sharon I."/>
            <person name="Castelle C.J."/>
            <person name="Probst A.J."/>
            <person name="Thomas B.C."/>
            <person name="Singh A."/>
            <person name="Wilkins M.J."/>
            <person name="Karaoz U."/>
            <person name="Brodie E.L."/>
            <person name="Williams K.H."/>
            <person name="Hubbard S.S."/>
            <person name="Banfield J.F."/>
        </authorList>
    </citation>
    <scope>NUCLEOTIDE SEQUENCE [LARGE SCALE GENOMIC DNA]</scope>
</reference>
<organism evidence="7 8">
    <name type="scientific">Candidatus Schekmanbacteria bacterium GWA2_38_11</name>
    <dbReference type="NCBI Taxonomy" id="1817876"/>
    <lineage>
        <taxon>Bacteria</taxon>
        <taxon>Candidatus Schekmaniibacteriota</taxon>
    </lineage>
</organism>
<dbReference type="Pfam" id="PF21981">
    <property type="entry name" value="RecX_HTH3"/>
    <property type="match status" value="1"/>
</dbReference>
<dbReference type="GO" id="GO:0006282">
    <property type="term" value="P:regulation of DNA repair"/>
    <property type="evidence" value="ECO:0007669"/>
    <property type="project" value="UniProtKB-UniRule"/>
</dbReference>